<organism evidence="2 3">
    <name type="scientific">Paenibacillus mucilaginosus (strain KNP414)</name>
    <dbReference type="NCBI Taxonomy" id="1036673"/>
    <lineage>
        <taxon>Bacteria</taxon>
        <taxon>Bacillati</taxon>
        <taxon>Bacillota</taxon>
        <taxon>Bacilli</taxon>
        <taxon>Bacillales</taxon>
        <taxon>Paenibacillaceae</taxon>
        <taxon>Paenibacillus</taxon>
    </lineage>
</organism>
<feature type="compositionally biased region" description="Basic and acidic residues" evidence="1">
    <location>
        <begin position="7"/>
        <end position="19"/>
    </location>
</feature>
<evidence type="ECO:0000256" key="1">
    <source>
        <dbReference type="SAM" id="MobiDB-lite"/>
    </source>
</evidence>
<dbReference type="Proteomes" id="UP000006620">
    <property type="component" value="Chromosome"/>
</dbReference>
<gene>
    <name evidence="2" type="ordered locus">KNP414_04489</name>
</gene>
<evidence type="ECO:0000313" key="2">
    <source>
        <dbReference type="EMBL" id="AEI43019.1"/>
    </source>
</evidence>
<dbReference type="HOGENOM" id="CLU_3346750_0_0_9"/>
<sequence length="37" mass="3995">MTVSGSRMKEDADARKGRSEPGAANETIRKWSVSNGD</sequence>
<reference evidence="3" key="1">
    <citation type="submission" date="2011-06" db="EMBL/GenBank/DDBJ databases">
        <title>Complete genome sequence of Paenibacillus mucilaginosus KNP414.</title>
        <authorList>
            <person name="Wang J."/>
            <person name="Hu S."/>
            <person name="Hu X."/>
            <person name="Zhang B."/>
            <person name="Dong D."/>
            <person name="Zhang S."/>
            <person name="Zhao K."/>
            <person name="Wu D."/>
        </authorList>
    </citation>
    <scope>NUCLEOTIDE SEQUENCE [LARGE SCALE GENOMIC DNA]</scope>
    <source>
        <strain evidence="3">KNP414</strain>
    </source>
</reference>
<dbReference type="KEGG" id="pms:KNP414_04489"/>
<accession>F8F991</accession>
<feature type="region of interest" description="Disordered" evidence="1">
    <location>
        <begin position="1"/>
        <end position="37"/>
    </location>
</feature>
<dbReference type="AlphaFoldDB" id="F8F991"/>
<protein>
    <submittedName>
        <fullName evidence="2">Uncharacterized protein</fullName>
    </submittedName>
</protein>
<name>F8F991_PAEMK</name>
<evidence type="ECO:0000313" key="3">
    <source>
        <dbReference type="Proteomes" id="UP000006620"/>
    </source>
</evidence>
<reference evidence="2 3" key="2">
    <citation type="journal article" date="2013" name="Genome Announc.">
        <title>Genome Sequence of Growth-Improving Paenibacillus mucilaginosus Strain KNP414.</title>
        <authorList>
            <person name="Lu J.J."/>
            <person name="Wang J.F."/>
            <person name="Hu X.F."/>
        </authorList>
    </citation>
    <scope>NUCLEOTIDE SEQUENCE [LARGE SCALE GENOMIC DNA]</scope>
    <source>
        <strain evidence="2 3">KNP414</strain>
    </source>
</reference>
<dbReference type="EMBL" id="CP002869">
    <property type="protein sequence ID" value="AEI43019.1"/>
    <property type="molecule type" value="Genomic_DNA"/>
</dbReference>
<proteinExistence type="predicted"/>